<dbReference type="AlphaFoldDB" id="A0AAD5THU2"/>
<feature type="compositionally biased region" description="Low complexity" evidence="1">
    <location>
        <begin position="31"/>
        <end position="62"/>
    </location>
</feature>
<feature type="compositionally biased region" description="Basic and acidic residues" evidence="1">
    <location>
        <begin position="82"/>
        <end position="97"/>
    </location>
</feature>
<comment type="caution">
    <text evidence="2">The sequence shown here is derived from an EMBL/GenBank/DDBJ whole genome shotgun (WGS) entry which is preliminary data.</text>
</comment>
<keyword evidence="3" id="KW-1185">Reference proteome</keyword>
<feature type="region of interest" description="Disordered" evidence="1">
    <location>
        <begin position="177"/>
        <end position="202"/>
    </location>
</feature>
<dbReference type="EMBL" id="JADGJQ010000041">
    <property type="protein sequence ID" value="KAJ3176435.1"/>
    <property type="molecule type" value="Genomic_DNA"/>
</dbReference>
<evidence type="ECO:0000313" key="2">
    <source>
        <dbReference type="EMBL" id="KAJ3176435.1"/>
    </source>
</evidence>
<gene>
    <name evidence="2" type="ORF">HDU87_005304</name>
</gene>
<protein>
    <submittedName>
        <fullName evidence="2">Uncharacterized protein</fullName>
    </submittedName>
</protein>
<accession>A0AAD5THU2</accession>
<reference evidence="2" key="1">
    <citation type="submission" date="2020-05" db="EMBL/GenBank/DDBJ databases">
        <title>Phylogenomic resolution of chytrid fungi.</title>
        <authorList>
            <person name="Stajich J.E."/>
            <person name="Amses K."/>
            <person name="Simmons R."/>
            <person name="Seto K."/>
            <person name="Myers J."/>
            <person name="Bonds A."/>
            <person name="Quandt C.A."/>
            <person name="Barry K."/>
            <person name="Liu P."/>
            <person name="Grigoriev I."/>
            <person name="Longcore J.E."/>
            <person name="James T.Y."/>
        </authorList>
    </citation>
    <scope>NUCLEOTIDE SEQUENCE</scope>
    <source>
        <strain evidence="2">JEL0379</strain>
    </source>
</reference>
<evidence type="ECO:0000313" key="3">
    <source>
        <dbReference type="Proteomes" id="UP001212152"/>
    </source>
</evidence>
<name>A0AAD5THU2_9FUNG</name>
<organism evidence="2 3">
    <name type="scientific">Geranomyces variabilis</name>
    <dbReference type="NCBI Taxonomy" id="109894"/>
    <lineage>
        <taxon>Eukaryota</taxon>
        <taxon>Fungi</taxon>
        <taxon>Fungi incertae sedis</taxon>
        <taxon>Chytridiomycota</taxon>
        <taxon>Chytridiomycota incertae sedis</taxon>
        <taxon>Chytridiomycetes</taxon>
        <taxon>Spizellomycetales</taxon>
        <taxon>Powellomycetaceae</taxon>
        <taxon>Geranomyces</taxon>
    </lineage>
</organism>
<evidence type="ECO:0000256" key="1">
    <source>
        <dbReference type="SAM" id="MobiDB-lite"/>
    </source>
</evidence>
<feature type="region of interest" description="Disordered" evidence="1">
    <location>
        <begin position="1"/>
        <end position="112"/>
    </location>
</feature>
<proteinExistence type="predicted"/>
<sequence length="322" mass="34095">MSENDLFHDPIFGGPSASRTAARTYRHRRTASASATASAARAPSAAQPTPSSPAPAAAANAPNHPPAKRLRPANENANAKTSRRDGKGKGKGNREEIQPPSSPLVLGSRNRNSAVVVTGGTPKQHKFKAPPDHAQNFLAGIHLPLSPLTVFKDPCGAPPPSSPSDMSISPTRTMTPVVRASDRQQPREISAVQTTTPAPRAPAAAGVKAIITADDTPFIAKVFRTAKPAVTFSDKVFSPNQPEPEPEPEPEPLPTTNEANGQSDADDDSADKDPIAGYGDGEFARIASPREDAAPTTRRRARITLRYVDPLPQTDEQDELTQ</sequence>
<feature type="region of interest" description="Disordered" evidence="1">
    <location>
        <begin position="230"/>
        <end position="322"/>
    </location>
</feature>
<dbReference type="Proteomes" id="UP001212152">
    <property type="component" value="Unassembled WGS sequence"/>
</dbReference>